<reference evidence="3 5" key="2">
    <citation type="submission" date="2017-03" db="EMBL/GenBank/DDBJ databases">
        <title>Complete sequence of Clostridium formicaceticum DSM 92.</title>
        <authorList>
            <person name="Poehlein A."/>
            <person name="Karl M."/>
            <person name="Bengelsdorf F.R."/>
            <person name="Duerre P."/>
            <person name="Daniel R."/>
        </authorList>
    </citation>
    <scope>NUCLEOTIDE SEQUENCE [LARGE SCALE GENOMIC DNA]</scope>
    <source>
        <strain evidence="3 5">DSM 92</strain>
    </source>
</reference>
<gene>
    <name evidence="3" type="primary">ftsA_2</name>
    <name evidence="2" type="ORF">BJL90_15035</name>
    <name evidence="3" type="ORF">CLFO_19500</name>
</gene>
<keyword evidence="3" id="KW-0131">Cell cycle</keyword>
<dbReference type="RefSeq" id="WP_070969734.1">
    <property type="nucleotide sequence ID" value="NZ_CP017603.1"/>
</dbReference>
<dbReference type="InterPro" id="IPR050696">
    <property type="entry name" value="FtsA/MreB"/>
</dbReference>
<feature type="domain" description="SHS2" evidence="1">
    <location>
        <begin position="18"/>
        <end position="181"/>
    </location>
</feature>
<evidence type="ECO:0000259" key="1">
    <source>
        <dbReference type="SMART" id="SM00842"/>
    </source>
</evidence>
<dbReference type="Proteomes" id="UP000177894">
    <property type="component" value="Chromosome"/>
</dbReference>
<evidence type="ECO:0000313" key="4">
    <source>
        <dbReference type="Proteomes" id="UP000177894"/>
    </source>
</evidence>
<accession>A0AAC9RLJ7</accession>
<evidence type="ECO:0000313" key="2">
    <source>
        <dbReference type="EMBL" id="AOY77049.1"/>
    </source>
</evidence>
<dbReference type="InterPro" id="IPR005883">
    <property type="entry name" value="PilM"/>
</dbReference>
<name>A0AAC9RLJ7_9CLOT</name>
<dbReference type="EMBL" id="CP017603">
    <property type="protein sequence ID" value="AOY77049.1"/>
    <property type="molecule type" value="Genomic_DNA"/>
</dbReference>
<dbReference type="PANTHER" id="PTHR32432:SF3">
    <property type="entry name" value="ETHANOLAMINE UTILIZATION PROTEIN EUTJ"/>
    <property type="match status" value="1"/>
</dbReference>
<dbReference type="EMBL" id="CP020559">
    <property type="protein sequence ID" value="ARE87550.1"/>
    <property type="molecule type" value="Genomic_DNA"/>
</dbReference>
<reference evidence="2 4" key="1">
    <citation type="submission" date="2016-10" db="EMBL/GenBank/DDBJ databases">
        <title>Complete Genome Sequence of Acetogen Clostridium formicoaceticum ATCC 27076.</title>
        <authorList>
            <person name="Bao T."/>
            <person name="Cheng C."/>
            <person name="Zhao J."/>
            <person name="Yang S.-T."/>
            <person name="Wang J."/>
            <person name="Wang M."/>
        </authorList>
    </citation>
    <scope>NUCLEOTIDE SEQUENCE [LARGE SCALE GENOMIC DNA]</scope>
    <source>
        <strain evidence="2 4">ATCC 27076</strain>
    </source>
</reference>
<dbReference type="AlphaFoldDB" id="A0AAC9RLJ7"/>
<dbReference type="Proteomes" id="UP000192478">
    <property type="component" value="Chromosome"/>
</dbReference>
<dbReference type="InterPro" id="IPR043129">
    <property type="entry name" value="ATPase_NBD"/>
</dbReference>
<evidence type="ECO:0000313" key="3">
    <source>
        <dbReference type="EMBL" id="ARE87550.1"/>
    </source>
</evidence>
<dbReference type="PIRSF" id="PIRSF019169">
    <property type="entry name" value="PilM"/>
    <property type="match status" value="1"/>
</dbReference>
<sequence>MKSFKLKSFKSFSKNKDVLVLDLGSHSVKVIIGKYEKSKVIVSNAFTVPIPLDCYRDGKIVNMLEVKEVLKKALEENHVKTKATICTIESSFVITREILLPVVQEEELKEMIQYEVGQYLPIELDKYVIQHKMMEEVTEENISKYRILVVALPVEIAWSHFELLEFLDLSPVALDLHANAICKIFNADAAINDTETIESKTIAVIDLGYSHINVIIIENGIYKFNRMIDLGAGDMDTVIANYLNLDLKEVEEQKLALKSVFAGMEEAAVSNEPISLEKSSALEMTLDVIKSTLDNWIDEINRVFKYYTSRSAGNRIDGIFIYGGNTGFKGLDQYMTHTFGIPTAKVNGIKNVEMLHQPTVDDLPIYLNAIAALIRK</sequence>
<dbReference type="KEGG" id="cfm:BJL90_15035"/>
<protein>
    <submittedName>
        <fullName evidence="3">Cell division protein FtsA</fullName>
    </submittedName>
</protein>
<dbReference type="GO" id="GO:0051301">
    <property type="term" value="P:cell division"/>
    <property type="evidence" value="ECO:0007669"/>
    <property type="project" value="UniProtKB-KW"/>
</dbReference>
<keyword evidence="3" id="KW-0132">Cell division</keyword>
<dbReference type="PANTHER" id="PTHR32432">
    <property type="entry name" value="CELL DIVISION PROTEIN FTSA-RELATED"/>
    <property type="match status" value="1"/>
</dbReference>
<proteinExistence type="predicted"/>
<dbReference type="NCBIfam" id="TIGR01175">
    <property type="entry name" value="pilM"/>
    <property type="match status" value="1"/>
</dbReference>
<dbReference type="InterPro" id="IPR003494">
    <property type="entry name" value="SHS2_FtsA"/>
</dbReference>
<dbReference type="Gene3D" id="3.30.420.40">
    <property type="match status" value="2"/>
</dbReference>
<dbReference type="SMART" id="SM00842">
    <property type="entry name" value="FtsA"/>
    <property type="match status" value="1"/>
</dbReference>
<keyword evidence="4" id="KW-1185">Reference proteome</keyword>
<dbReference type="SUPFAM" id="SSF53067">
    <property type="entry name" value="Actin-like ATPase domain"/>
    <property type="match status" value="2"/>
</dbReference>
<evidence type="ECO:0000313" key="5">
    <source>
        <dbReference type="Proteomes" id="UP000192478"/>
    </source>
</evidence>
<dbReference type="Gene3D" id="3.30.1490.300">
    <property type="match status" value="1"/>
</dbReference>
<dbReference type="CDD" id="cd24049">
    <property type="entry name" value="ASKHA_NBD_PilM"/>
    <property type="match status" value="1"/>
</dbReference>
<dbReference type="Pfam" id="PF11104">
    <property type="entry name" value="PilM_2"/>
    <property type="match status" value="1"/>
</dbReference>
<organism evidence="3 5">
    <name type="scientific">Clostridium formicaceticum</name>
    <dbReference type="NCBI Taxonomy" id="1497"/>
    <lineage>
        <taxon>Bacteria</taxon>
        <taxon>Bacillati</taxon>
        <taxon>Bacillota</taxon>
        <taxon>Clostridia</taxon>
        <taxon>Eubacteriales</taxon>
        <taxon>Clostridiaceae</taxon>
        <taxon>Clostridium</taxon>
    </lineage>
</organism>